<protein>
    <recommendedName>
        <fullName evidence="1">LYC1 C-terminal domain-containing protein</fullName>
    </recommendedName>
</protein>
<proteinExistence type="predicted"/>
<dbReference type="OrthoDB" id="2020070at2759"/>
<dbReference type="EMBL" id="KZ819224">
    <property type="protein sequence ID" value="PWY97054.1"/>
    <property type="molecule type" value="Genomic_DNA"/>
</dbReference>
<dbReference type="Pfam" id="PF22998">
    <property type="entry name" value="GNAT_LYC1-like"/>
    <property type="match status" value="1"/>
</dbReference>
<keyword evidence="3" id="KW-1185">Reference proteome</keyword>
<dbReference type="PANTHER" id="PTHR34815">
    <property type="entry name" value="LYSINE ACETYLTRANSFERASE"/>
    <property type="match status" value="1"/>
</dbReference>
<dbReference type="STRING" id="1882483.A0A317XF37"/>
<evidence type="ECO:0000313" key="2">
    <source>
        <dbReference type="EMBL" id="PWY97054.1"/>
    </source>
</evidence>
<dbReference type="InParanoid" id="A0A317XF37"/>
<name>A0A317XF37_9BASI</name>
<dbReference type="InterPro" id="IPR053013">
    <property type="entry name" value="LAT"/>
</dbReference>
<dbReference type="InterPro" id="IPR055100">
    <property type="entry name" value="GNAT_LYC1-like"/>
</dbReference>
<sequence>MASSTTTKVPYKVDVTGFKLVPATPEQDLEATKREWTEWGHPHLTLDQFIQREKEVLAPTDFSATRRQRWVLVPDNHADADADAETDDFLAACETYRRPIMLANPDQPGEVRRAISYSVCSVFVPKEKRMFGYASKMMTLLQHALNPAAETPEDYTRGQVADSQALVLPLGADHGEGKRHGGDATCSYLYSDVGEYYSTFGWRVVGNRHVEWPASVSTDAQHASLPATARWLKPEELYEIGRLDREYLRVQLLSQPSSAVRFAVDDPEATSWRWLIKRSSFYASILIPADQPHPEFFGLLLPGDEPSYAVWMLDLVNRKISVLRLRFGSIETLQQLVSALQSQAAKFGLEKVMGWNVDLPSLGVQLSEDDEAKLGQGVKLDQYRQQLAGGDVAERSGKSASLPALAYYGDRKLNQPVEWVCNEYGWWC</sequence>
<gene>
    <name evidence="2" type="ORF">BCV70DRAFT_203215</name>
</gene>
<dbReference type="AlphaFoldDB" id="A0A317XF37"/>
<dbReference type="Proteomes" id="UP000246740">
    <property type="component" value="Unassembled WGS sequence"/>
</dbReference>
<evidence type="ECO:0000259" key="1">
    <source>
        <dbReference type="Pfam" id="PF22998"/>
    </source>
</evidence>
<reference evidence="2 3" key="1">
    <citation type="journal article" date="2018" name="Mol. Biol. Evol.">
        <title>Broad Genomic Sampling Reveals a Smut Pathogenic Ancestry of the Fungal Clade Ustilaginomycotina.</title>
        <authorList>
            <person name="Kijpornyongpan T."/>
            <person name="Mondo S.J."/>
            <person name="Barry K."/>
            <person name="Sandor L."/>
            <person name="Lee J."/>
            <person name="Lipzen A."/>
            <person name="Pangilinan J."/>
            <person name="LaButti K."/>
            <person name="Hainaut M."/>
            <person name="Henrissat B."/>
            <person name="Grigoriev I.V."/>
            <person name="Spatafora J.W."/>
            <person name="Aime M.C."/>
        </authorList>
    </citation>
    <scope>NUCLEOTIDE SEQUENCE [LARGE SCALE GENOMIC DNA]</scope>
    <source>
        <strain evidence="2 3">MCA 3645</strain>
    </source>
</reference>
<organism evidence="2 3">
    <name type="scientific">Testicularia cyperi</name>
    <dbReference type="NCBI Taxonomy" id="1882483"/>
    <lineage>
        <taxon>Eukaryota</taxon>
        <taxon>Fungi</taxon>
        <taxon>Dikarya</taxon>
        <taxon>Basidiomycota</taxon>
        <taxon>Ustilaginomycotina</taxon>
        <taxon>Ustilaginomycetes</taxon>
        <taxon>Ustilaginales</taxon>
        <taxon>Anthracoideaceae</taxon>
        <taxon>Testicularia</taxon>
    </lineage>
</organism>
<dbReference type="PANTHER" id="PTHR34815:SF2">
    <property type="entry name" value="N-ACETYLTRANSFERASE DOMAIN-CONTAINING PROTEIN"/>
    <property type="match status" value="1"/>
</dbReference>
<feature type="domain" description="LYC1 C-terminal" evidence="1">
    <location>
        <begin position="209"/>
        <end position="428"/>
    </location>
</feature>
<evidence type="ECO:0000313" key="3">
    <source>
        <dbReference type="Proteomes" id="UP000246740"/>
    </source>
</evidence>
<accession>A0A317XF37</accession>